<dbReference type="EMBL" id="JAJVDC020000077">
    <property type="protein sequence ID" value="KAL1626865.1"/>
    <property type="molecule type" value="Genomic_DNA"/>
</dbReference>
<feature type="transmembrane region" description="Helical" evidence="1">
    <location>
        <begin position="268"/>
        <end position="289"/>
    </location>
</feature>
<comment type="caution">
    <text evidence="2">The sequence shown here is derived from an EMBL/GenBank/DDBJ whole genome shotgun (WGS) entry which is preliminary data.</text>
</comment>
<protein>
    <submittedName>
        <fullName evidence="2">Uncharacterized protein</fullName>
    </submittedName>
</protein>
<dbReference type="Proteomes" id="UP001521116">
    <property type="component" value="Unassembled WGS sequence"/>
</dbReference>
<keyword evidence="1" id="KW-0812">Transmembrane</keyword>
<organism evidence="2 3">
    <name type="scientific">Neofusicoccum ribis</name>
    <dbReference type="NCBI Taxonomy" id="45134"/>
    <lineage>
        <taxon>Eukaryota</taxon>
        <taxon>Fungi</taxon>
        <taxon>Dikarya</taxon>
        <taxon>Ascomycota</taxon>
        <taxon>Pezizomycotina</taxon>
        <taxon>Dothideomycetes</taxon>
        <taxon>Dothideomycetes incertae sedis</taxon>
        <taxon>Botryosphaeriales</taxon>
        <taxon>Botryosphaeriaceae</taxon>
        <taxon>Neofusicoccum</taxon>
    </lineage>
</organism>
<keyword evidence="1" id="KW-1133">Transmembrane helix</keyword>
<proteinExistence type="predicted"/>
<sequence length="411" mass="45146">MADNNQGDGGSGDFFSTIPNFVSIQLDIVGFLAILGEGSVLANAQVSTLSKWMFVPRLLPAPQALLRPSRPSRLDPALGRVTGVVSGNDRDALNHIGSIVLDADSLNEFEVRCVEIERNDEAPVVKARAFGWLTANNILGATFALAILILAAIWQDGMALIAVCCLSLLSTVIGLGNKWTLKLPKRRYTKGHVPRGDVVIRHPKGSFLIVKCSEDVAREIFFAPENIEYLLEDQVMYRLLALVGSILLMAGVICLANCQVKSQTCFAAAYMILNATYWIVAAFPARVHWNTSAFNVRSQRLESATKDKAFSDKNNSFTDKNNSFTQALFKAIVATKETDWVQLGDAAPRTAVWDQWLREAKEAARAAGIENDKDLNMTVYKVPTDFDPQGRLRDLLNDPEFNASMAQANHA</sequence>
<reference evidence="2 3" key="1">
    <citation type="submission" date="2024-02" db="EMBL/GenBank/DDBJ databases">
        <title>De novo assembly and annotation of 12 fungi associated with fruit tree decline syndrome in Ontario, Canada.</title>
        <authorList>
            <person name="Sulman M."/>
            <person name="Ellouze W."/>
            <person name="Ilyukhin E."/>
        </authorList>
    </citation>
    <scope>NUCLEOTIDE SEQUENCE [LARGE SCALE GENOMIC DNA]</scope>
    <source>
        <strain evidence="2 3">M1-105</strain>
    </source>
</reference>
<evidence type="ECO:0000313" key="2">
    <source>
        <dbReference type="EMBL" id="KAL1626865.1"/>
    </source>
</evidence>
<keyword evidence="1" id="KW-0472">Membrane</keyword>
<accession>A0ABR3SQA1</accession>
<gene>
    <name evidence="2" type="ORF">SLS56_006593</name>
</gene>
<keyword evidence="3" id="KW-1185">Reference proteome</keyword>
<feature type="transmembrane region" description="Helical" evidence="1">
    <location>
        <begin position="129"/>
        <end position="151"/>
    </location>
</feature>
<feature type="transmembrane region" description="Helical" evidence="1">
    <location>
        <begin position="158"/>
        <end position="176"/>
    </location>
</feature>
<name>A0ABR3SQA1_9PEZI</name>
<feature type="transmembrane region" description="Helical" evidence="1">
    <location>
        <begin position="235"/>
        <end position="256"/>
    </location>
</feature>
<evidence type="ECO:0000256" key="1">
    <source>
        <dbReference type="SAM" id="Phobius"/>
    </source>
</evidence>
<evidence type="ECO:0000313" key="3">
    <source>
        <dbReference type="Proteomes" id="UP001521116"/>
    </source>
</evidence>